<dbReference type="SUPFAM" id="SSF53756">
    <property type="entry name" value="UDP-Glycosyltransferase/glycogen phosphorylase"/>
    <property type="match status" value="1"/>
</dbReference>
<evidence type="ECO:0000313" key="1">
    <source>
        <dbReference type="EMBL" id="KKL51242.1"/>
    </source>
</evidence>
<dbReference type="Gene3D" id="3.40.50.2000">
    <property type="entry name" value="Glycogen Phosphorylase B"/>
    <property type="match status" value="2"/>
</dbReference>
<organism evidence="1">
    <name type="scientific">marine sediment metagenome</name>
    <dbReference type="NCBI Taxonomy" id="412755"/>
    <lineage>
        <taxon>unclassified sequences</taxon>
        <taxon>metagenomes</taxon>
        <taxon>ecological metagenomes</taxon>
    </lineage>
</organism>
<gene>
    <name evidence="1" type="ORF">LCGC14_2297430</name>
</gene>
<feature type="non-terminal residue" evidence="1">
    <location>
        <position position="1"/>
    </location>
</feature>
<sequence length="109" mass="11651">LPVASIEMGAVREVIGNAGAYAPPDDAPALAQALRVALEIPRSEARARVERMFSLSHMVRAYETLYHAARAGLRQHLPCPDPAAIELDIAPAMPAQTGTPLRELEGARS</sequence>
<comment type="caution">
    <text evidence="1">The sequence shown here is derived from an EMBL/GenBank/DDBJ whole genome shotgun (WGS) entry which is preliminary data.</text>
</comment>
<protein>
    <recommendedName>
        <fullName evidence="2">Glycosyl transferase family 1 domain-containing protein</fullName>
    </recommendedName>
</protein>
<evidence type="ECO:0008006" key="2">
    <source>
        <dbReference type="Google" id="ProtNLM"/>
    </source>
</evidence>
<reference evidence="1" key="1">
    <citation type="journal article" date="2015" name="Nature">
        <title>Complex archaea that bridge the gap between prokaryotes and eukaryotes.</title>
        <authorList>
            <person name="Spang A."/>
            <person name="Saw J.H."/>
            <person name="Jorgensen S.L."/>
            <person name="Zaremba-Niedzwiedzka K."/>
            <person name="Martijn J."/>
            <person name="Lind A.E."/>
            <person name="van Eijk R."/>
            <person name="Schleper C."/>
            <person name="Guy L."/>
            <person name="Ettema T.J."/>
        </authorList>
    </citation>
    <scope>NUCLEOTIDE SEQUENCE</scope>
</reference>
<proteinExistence type="predicted"/>
<accession>A0A0F9FJH6</accession>
<name>A0A0F9FJH6_9ZZZZ</name>
<dbReference type="AlphaFoldDB" id="A0A0F9FJH6"/>
<dbReference type="EMBL" id="LAZR01032317">
    <property type="protein sequence ID" value="KKL51242.1"/>
    <property type="molecule type" value="Genomic_DNA"/>
</dbReference>